<organism evidence="6 7">
    <name type="scientific">Candidatus Yanofskybacteria bacterium RIFCSPLOWO2_01_FULL_43_22</name>
    <dbReference type="NCBI Taxonomy" id="1802695"/>
    <lineage>
        <taxon>Bacteria</taxon>
        <taxon>Candidatus Yanofskyibacteriota</taxon>
    </lineage>
</organism>
<comment type="caution">
    <text evidence="6">The sequence shown here is derived from an EMBL/GenBank/DDBJ whole genome shotgun (WGS) entry which is preliminary data.</text>
</comment>
<protein>
    <recommendedName>
        <fullName evidence="5">Bacterial type II secretion system protein E domain-containing protein</fullName>
    </recommendedName>
</protein>
<evidence type="ECO:0000259" key="5">
    <source>
        <dbReference type="PROSITE" id="PS00662"/>
    </source>
</evidence>
<evidence type="ECO:0000313" key="6">
    <source>
        <dbReference type="EMBL" id="OGN24022.1"/>
    </source>
</evidence>
<dbReference type="PANTHER" id="PTHR30258">
    <property type="entry name" value="TYPE II SECRETION SYSTEM PROTEIN GSPE-RELATED"/>
    <property type="match status" value="1"/>
</dbReference>
<dbReference type="Proteomes" id="UP000178911">
    <property type="component" value="Unassembled WGS sequence"/>
</dbReference>
<evidence type="ECO:0000256" key="4">
    <source>
        <dbReference type="SAM" id="Coils"/>
    </source>
</evidence>
<comment type="similarity">
    <text evidence="1">Belongs to the GSP E family.</text>
</comment>
<accession>A0A1F8GF67</accession>
<dbReference type="SUPFAM" id="SSF52540">
    <property type="entry name" value="P-loop containing nucleoside triphosphate hydrolases"/>
    <property type="match status" value="1"/>
</dbReference>
<dbReference type="GO" id="GO:0005886">
    <property type="term" value="C:plasma membrane"/>
    <property type="evidence" value="ECO:0007669"/>
    <property type="project" value="TreeGrafter"/>
</dbReference>
<proteinExistence type="inferred from homology"/>
<dbReference type="InterPro" id="IPR001482">
    <property type="entry name" value="T2SS/T4SS_dom"/>
</dbReference>
<gene>
    <name evidence="6" type="ORF">A3A13_02615</name>
</gene>
<evidence type="ECO:0000256" key="2">
    <source>
        <dbReference type="ARBA" id="ARBA00022741"/>
    </source>
</evidence>
<name>A0A1F8GF67_9BACT</name>
<keyword evidence="4" id="KW-0175">Coiled coil</keyword>
<dbReference type="EMBL" id="MGKJ01000014">
    <property type="protein sequence ID" value="OGN24022.1"/>
    <property type="molecule type" value="Genomic_DNA"/>
</dbReference>
<dbReference type="STRING" id="1802695.A3A13_02615"/>
<evidence type="ECO:0000256" key="1">
    <source>
        <dbReference type="ARBA" id="ARBA00006611"/>
    </source>
</evidence>
<feature type="coiled-coil region" evidence="4">
    <location>
        <begin position="12"/>
        <end position="39"/>
    </location>
</feature>
<keyword evidence="3" id="KW-0067">ATP-binding</keyword>
<dbReference type="GO" id="GO:0016887">
    <property type="term" value="F:ATP hydrolysis activity"/>
    <property type="evidence" value="ECO:0007669"/>
    <property type="project" value="TreeGrafter"/>
</dbReference>
<keyword evidence="2" id="KW-0547">Nucleotide-binding</keyword>
<dbReference type="CDD" id="cd01129">
    <property type="entry name" value="PulE-GspE-like"/>
    <property type="match status" value="1"/>
</dbReference>
<sequence length="437" mass="48913">MKKADVFEVGAIEIREKELDRLEGEIKNISDIKERMKKMSATSLLEMIVAGALKTEASDIHLEPESDKIRLRYRLDGLLHDIASLDEPSYEKVLNRIKVLSKIKLNIHNTPQDGRFTIRLKTVSIEVRVSVLPSEFGETVVIRLLDPRTIKRSLEELGMRDDLLNKVKEVLKKPTGAIFTTGPTGSGKTTMLYAFVSYLNSPETKIVTIEDPIEYHIEGISQTQVDTHKGYTFANGLRAIVRQDPDIILVGEIRDAETANIALQSALTGHLVLSTIHTNDAAGTIPRLIDLDIRPQIIAPAINVAMAQRLVRKLCPNCKKMEKIETEDLKKIKALLEPLSKFRNIDMSKYPKLDASLEIGTPGKCTECNDSGYKGRIGVFEAFEMSREMEKLILRSPAMSEVRDLAITEGMVTMLQDAYIKLINGVTSMEEIDRVLG</sequence>
<evidence type="ECO:0000256" key="3">
    <source>
        <dbReference type="ARBA" id="ARBA00022840"/>
    </source>
</evidence>
<dbReference type="PROSITE" id="PS00662">
    <property type="entry name" value="T2SP_E"/>
    <property type="match status" value="1"/>
</dbReference>
<feature type="domain" description="Bacterial type II secretion system protein E" evidence="5">
    <location>
        <begin position="241"/>
        <end position="255"/>
    </location>
</feature>
<dbReference type="Gene3D" id="3.40.50.300">
    <property type="entry name" value="P-loop containing nucleotide triphosphate hydrolases"/>
    <property type="match status" value="1"/>
</dbReference>
<dbReference type="GO" id="GO:0005524">
    <property type="term" value="F:ATP binding"/>
    <property type="evidence" value="ECO:0007669"/>
    <property type="project" value="UniProtKB-KW"/>
</dbReference>
<dbReference type="PANTHER" id="PTHR30258:SF1">
    <property type="entry name" value="PROTEIN TRANSPORT PROTEIN HOFB HOMOLOG"/>
    <property type="match status" value="1"/>
</dbReference>
<dbReference type="InterPro" id="IPR027417">
    <property type="entry name" value="P-loop_NTPase"/>
</dbReference>
<dbReference type="Pfam" id="PF00437">
    <property type="entry name" value="T2SSE"/>
    <property type="match status" value="1"/>
</dbReference>
<dbReference type="AlphaFoldDB" id="A0A1F8GF67"/>
<evidence type="ECO:0000313" key="7">
    <source>
        <dbReference type="Proteomes" id="UP000178911"/>
    </source>
</evidence>
<reference evidence="6 7" key="1">
    <citation type="journal article" date="2016" name="Nat. Commun.">
        <title>Thousands of microbial genomes shed light on interconnected biogeochemical processes in an aquifer system.</title>
        <authorList>
            <person name="Anantharaman K."/>
            <person name="Brown C.T."/>
            <person name="Hug L.A."/>
            <person name="Sharon I."/>
            <person name="Castelle C.J."/>
            <person name="Probst A.J."/>
            <person name="Thomas B.C."/>
            <person name="Singh A."/>
            <person name="Wilkins M.J."/>
            <person name="Karaoz U."/>
            <person name="Brodie E.L."/>
            <person name="Williams K.H."/>
            <person name="Hubbard S.S."/>
            <person name="Banfield J.F."/>
        </authorList>
    </citation>
    <scope>NUCLEOTIDE SEQUENCE [LARGE SCALE GENOMIC DNA]</scope>
</reference>
<dbReference type="Gene3D" id="3.30.450.90">
    <property type="match status" value="1"/>
</dbReference>